<dbReference type="Proteomes" id="UP000236047">
    <property type="component" value="Unassembled WGS sequence"/>
</dbReference>
<protein>
    <submittedName>
        <fullName evidence="1">Uncharacterized protein</fullName>
    </submittedName>
</protein>
<comment type="caution">
    <text evidence="1">The sequence shown here is derived from an EMBL/GenBank/DDBJ whole genome shotgun (WGS) entry which is preliminary data.</text>
</comment>
<organism evidence="1 2">
    <name type="scientific">Streptomyces noursei</name>
    <name type="common">Streptomyces albulus</name>
    <dbReference type="NCBI Taxonomy" id="1971"/>
    <lineage>
        <taxon>Bacteria</taxon>
        <taxon>Bacillati</taxon>
        <taxon>Actinomycetota</taxon>
        <taxon>Actinomycetes</taxon>
        <taxon>Kitasatosporales</taxon>
        <taxon>Streptomycetaceae</taxon>
        <taxon>Streptomyces</taxon>
    </lineage>
</organism>
<proteinExistence type="predicted"/>
<accession>A0A2N8PIM4</accession>
<reference evidence="2" key="1">
    <citation type="submission" date="2015-09" db="EMBL/GenBank/DDBJ databases">
        <authorList>
            <person name="Graham D.E."/>
            <person name="Mahan K.M."/>
            <person name="Klingeman D.M."/>
            <person name="Fida T."/>
            <person name="Giannone R.J."/>
            <person name="Hettich R.L."/>
            <person name="Parry R.J."/>
            <person name="Spain J.C."/>
        </authorList>
    </citation>
    <scope>NUCLEOTIDE SEQUENCE [LARGE SCALE GENOMIC DNA]</scope>
    <source>
        <strain evidence="2">JCM 4701</strain>
    </source>
</reference>
<name>A0A2N8PIM4_STRNR</name>
<evidence type="ECO:0000313" key="2">
    <source>
        <dbReference type="Proteomes" id="UP000236047"/>
    </source>
</evidence>
<keyword evidence="2" id="KW-1185">Reference proteome</keyword>
<evidence type="ECO:0000313" key="1">
    <source>
        <dbReference type="EMBL" id="PNE40899.1"/>
    </source>
</evidence>
<dbReference type="AlphaFoldDB" id="A0A2N8PIM4"/>
<sequence>MVEAQVGVGTGLGGEVRVGIGGSGGEGRYGVGTDRVVDVQVGIGACGAVGTGRGVDGIGTDSAGVPGRR</sequence>
<dbReference type="EMBL" id="LJSN01000002">
    <property type="protein sequence ID" value="PNE40899.1"/>
    <property type="molecule type" value="Genomic_DNA"/>
</dbReference>
<gene>
    <name evidence="1" type="ORF">AOB60_09015</name>
</gene>